<proteinExistence type="predicted"/>
<feature type="transmembrane region" description="Helical" evidence="6">
    <location>
        <begin position="180"/>
        <end position="197"/>
    </location>
</feature>
<feature type="transmembrane region" description="Helical" evidence="6">
    <location>
        <begin position="137"/>
        <end position="159"/>
    </location>
</feature>
<protein>
    <submittedName>
        <fullName evidence="7">LysE family transporter</fullName>
    </submittedName>
</protein>
<evidence type="ECO:0000256" key="3">
    <source>
        <dbReference type="ARBA" id="ARBA00022692"/>
    </source>
</evidence>
<evidence type="ECO:0000256" key="1">
    <source>
        <dbReference type="ARBA" id="ARBA00004651"/>
    </source>
</evidence>
<name>A0ABV8PV19_9BACT</name>
<evidence type="ECO:0000256" key="6">
    <source>
        <dbReference type="SAM" id="Phobius"/>
    </source>
</evidence>
<organism evidence="7 8">
    <name type="scientific">Parasediminibacterium paludis</name>
    <dbReference type="NCBI Taxonomy" id="908966"/>
    <lineage>
        <taxon>Bacteria</taxon>
        <taxon>Pseudomonadati</taxon>
        <taxon>Bacteroidota</taxon>
        <taxon>Chitinophagia</taxon>
        <taxon>Chitinophagales</taxon>
        <taxon>Chitinophagaceae</taxon>
        <taxon>Parasediminibacterium</taxon>
    </lineage>
</organism>
<evidence type="ECO:0000256" key="5">
    <source>
        <dbReference type="ARBA" id="ARBA00023136"/>
    </source>
</evidence>
<evidence type="ECO:0000256" key="2">
    <source>
        <dbReference type="ARBA" id="ARBA00022475"/>
    </source>
</evidence>
<dbReference type="InterPro" id="IPR001123">
    <property type="entry name" value="LeuE-type"/>
</dbReference>
<keyword evidence="3 6" id="KW-0812">Transmembrane</keyword>
<feature type="transmembrane region" description="Helical" evidence="6">
    <location>
        <begin position="34"/>
        <end position="54"/>
    </location>
</feature>
<keyword evidence="5 6" id="KW-0472">Membrane</keyword>
<keyword evidence="2" id="KW-1003">Cell membrane</keyword>
<evidence type="ECO:0000313" key="7">
    <source>
        <dbReference type="EMBL" id="MFC4230501.1"/>
    </source>
</evidence>
<feature type="transmembrane region" description="Helical" evidence="6">
    <location>
        <begin position="6"/>
        <end position="27"/>
    </location>
</feature>
<evidence type="ECO:0000256" key="4">
    <source>
        <dbReference type="ARBA" id="ARBA00022989"/>
    </source>
</evidence>
<keyword evidence="8" id="KW-1185">Reference proteome</keyword>
<dbReference type="Pfam" id="PF01810">
    <property type="entry name" value="LysE"/>
    <property type="match status" value="1"/>
</dbReference>
<accession>A0ABV8PV19</accession>
<comment type="caution">
    <text evidence="7">The sequence shown here is derived from an EMBL/GenBank/DDBJ whole genome shotgun (WGS) entry which is preliminary data.</text>
</comment>
<dbReference type="Proteomes" id="UP001595906">
    <property type="component" value="Unassembled WGS sequence"/>
</dbReference>
<keyword evidence="4 6" id="KW-1133">Transmembrane helix</keyword>
<evidence type="ECO:0000313" key="8">
    <source>
        <dbReference type="Proteomes" id="UP001595906"/>
    </source>
</evidence>
<dbReference type="RefSeq" id="WP_379011693.1">
    <property type="nucleotide sequence ID" value="NZ_JBHSDC010000002.1"/>
</dbReference>
<feature type="transmembrane region" description="Helical" evidence="6">
    <location>
        <begin position="66"/>
        <end position="87"/>
    </location>
</feature>
<reference evidence="8" key="1">
    <citation type="journal article" date="2019" name="Int. J. Syst. Evol. Microbiol.">
        <title>The Global Catalogue of Microorganisms (GCM) 10K type strain sequencing project: providing services to taxonomists for standard genome sequencing and annotation.</title>
        <authorList>
            <consortium name="The Broad Institute Genomics Platform"/>
            <consortium name="The Broad Institute Genome Sequencing Center for Infectious Disease"/>
            <person name="Wu L."/>
            <person name="Ma J."/>
        </authorList>
    </citation>
    <scope>NUCLEOTIDE SEQUENCE [LARGE SCALE GENOMIC DNA]</scope>
    <source>
        <strain evidence="8">CECT 8010</strain>
    </source>
</reference>
<comment type="subcellular location">
    <subcellularLocation>
        <location evidence="1">Cell membrane</location>
        <topology evidence="1">Multi-pass membrane protein</topology>
    </subcellularLocation>
</comment>
<sequence>MSSIGILVGFYGYLFPGNINLMVVHLYTSKQYKLLWLMLASIAFFESLYCAAVLYSLQALQKQTGWYHVVEVISYTMVLFMGFWMVLEKKASTKTTSNNTVYRGLLSSIIHPQQIPFWMVAGVLLNGVLKFSDGWKILLPFVGFNALGTILVMFSYMILGGKLIHYFKLNLAQINKVMGSFYILLALYHLILIILNLQS</sequence>
<gene>
    <name evidence="7" type="ORF">ACFOW1_01265</name>
</gene>
<dbReference type="EMBL" id="JBHSDC010000002">
    <property type="protein sequence ID" value="MFC4230501.1"/>
    <property type="molecule type" value="Genomic_DNA"/>
</dbReference>